<evidence type="ECO:0000313" key="5">
    <source>
        <dbReference type="Proteomes" id="UP000324585"/>
    </source>
</evidence>
<comment type="caution">
    <text evidence="4">The sequence shown here is derived from an EMBL/GenBank/DDBJ whole genome shotgun (WGS) entry which is preliminary data.</text>
</comment>
<dbReference type="PANTHER" id="PTHR13031:SF0">
    <property type="entry name" value="RIBONUCLEASE P PROTEIN SUBUNIT P30"/>
    <property type="match status" value="1"/>
</dbReference>
<proteinExistence type="inferred from homology"/>
<dbReference type="Pfam" id="PF01876">
    <property type="entry name" value="RNase_P_p30"/>
    <property type="match status" value="1"/>
</dbReference>
<comment type="similarity">
    <text evidence="2">Belongs to the eukaryotic/archaeal RNase P protein component 3 family.</text>
</comment>
<dbReference type="AlphaFoldDB" id="A0A5J4Z2E6"/>
<dbReference type="GO" id="GO:0008033">
    <property type="term" value="P:tRNA processing"/>
    <property type="evidence" value="ECO:0007669"/>
    <property type="project" value="UniProtKB-KW"/>
</dbReference>
<keyword evidence="5" id="KW-1185">Reference proteome</keyword>
<reference evidence="5" key="1">
    <citation type="journal article" date="2019" name="Nat. Commun.">
        <title>Expansion of phycobilisome linker gene families in mesophilic red algae.</title>
        <authorList>
            <person name="Lee J."/>
            <person name="Kim D."/>
            <person name="Bhattacharya D."/>
            <person name="Yoon H.S."/>
        </authorList>
    </citation>
    <scope>NUCLEOTIDE SEQUENCE [LARGE SCALE GENOMIC DNA]</scope>
    <source>
        <strain evidence="5">CCMP 1328</strain>
    </source>
</reference>
<dbReference type="GO" id="GO:0003723">
    <property type="term" value="F:RNA binding"/>
    <property type="evidence" value="ECO:0007669"/>
    <property type="project" value="TreeGrafter"/>
</dbReference>
<dbReference type="GO" id="GO:0005655">
    <property type="term" value="C:nucleolar ribonuclease P complex"/>
    <property type="evidence" value="ECO:0007669"/>
    <property type="project" value="TreeGrafter"/>
</dbReference>
<dbReference type="EMBL" id="VRMN01000001">
    <property type="protein sequence ID" value="KAA8498011.1"/>
    <property type="molecule type" value="Genomic_DNA"/>
</dbReference>
<evidence type="ECO:0000256" key="1">
    <source>
        <dbReference type="ARBA" id="ARBA00004123"/>
    </source>
</evidence>
<evidence type="ECO:0000256" key="2">
    <source>
        <dbReference type="ARBA" id="ARBA00007331"/>
    </source>
</evidence>
<dbReference type="Proteomes" id="UP000324585">
    <property type="component" value="Unassembled WGS sequence"/>
</dbReference>
<evidence type="ECO:0000313" key="4">
    <source>
        <dbReference type="EMBL" id="KAA8498011.1"/>
    </source>
</evidence>
<comment type="subcellular location">
    <subcellularLocation>
        <location evidence="1">Nucleus</location>
    </subcellularLocation>
</comment>
<protein>
    <submittedName>
        <fullName evidence="4">Ribonuclease P protein subunit p30</fullName>
    </submittedName>
</protein>
<evidence type="ECO:0000256" key="3">
    <source>
        <dbReference type="ARBA" id="ARBA00022694"/>
    </source>
</evidence>
<gene>
    <name evidence="4" type="ORF">FVE85_5596</name>
</gene>
<sequence>MFHDLGVLESACAHVRPEEFLREVAGLGYDVIAIEQEVAGQPPKELQPSALVHRLREAQAAMSSRDSGQGHNVLRVTKRPAVTILSRLTIIANQPGELAHLAPFADRFDLLALRSSSEKVVQRAMQQDIDIVCLDVSQNRSPFRVKAPLLNVAIETGVVFELRYSNLLRTAALRKTFLAHAAELAETTKGKRVIITSGAANLLEMRGAYDAMNLCSLFGLDMHAARVCVTTNAVDCVSHGMVRSQTYKGAVAMTIELPVQTHDESKRDAMDLTN</sequence>
<dbReference type="Gene3D" id="3.20.20.140">
    <property type="entry name" value="Metal-dependent hydrolases"/>
    <property type="match status" value="1"/>
</dbReference>
<dbReference type="SUPFAM" id="SSF89550">
    <property type="entry name" value="PHP domain-like"/>
    <property type="match status" value="1"/>
</dbReference>
<dbReference type="InterPro" id="IPR002738">
    <property type="entry name" value="RNase_P_p30"/>
</dbReference>
<organism evidence="4 5">
    <name type="scientific">Porphyridium purpureum</name>
    <name type="common">Red alga</name>
    <name type="synonym">Porphyridium cruentum</name>
    <dbReference type="NCBI Taxonomy" id="35688"/>
    <lineage>
        <taxon>Eukaryota</taxon>
        <taxon>Rhodophyta</taxon>
        <taxon>Bangiophyceae</taxon>
        <taxon>Porphyridiales</taxon>
        <taxon>Porphyridiaceae</taxon>
        <taxon>Porphyridium</taxon>
    </lineage>
</organism>
<dbReference type="OrthoDB" id="17948at2759"/>
<keyword evidence="3" id="KW-0819">tRNA processing</keyword>
<dbReference type="PANTHER" id="PTHR13031">
    <property type="entry name" value="RIBONUCLEASE P SUBUNIT P30"/>
    <property type="match status" value="1"/>
</dbReference>
<accession>A0A5J4Z2E6</accession>
<dbReference type="InterPro" id="IPR016195">
    <property type="entry name" value="Pol/histidinol_Pase-like"/>
</dbReference>
<dbReference type="OMA" id="FQYLCEQ"/>
<name>A0A5J4Z2E6_PORPP</name>